<dbReference type="OrthoDB" id="9797061at2"/>
<dbReference type="Gene3D" id="3.40.50.300">
    <property type="entry name" value="P-loop containing nucleotide triphosphate hydrolases"/>
    <property type="match status" value="1"/>
</dbReference>
<dbReference type="InterPro" id="IPR049945">
    <property type="entry name" value="AAA_22"/>
</dbReference>
<feature type="compositionally biased region" description="Basic and acidic residues" evidence="1">
    <location>
        <begin position="1"/>
        <end position="13"/>
    </location>
</feature>
<dbReference type="AlphaFoldDB" id="A0A327JRD4"/>
<evidence type="ECO:0000259" key="2">
    <source>
        <dbReference type="Pfam" id="PF13401"/>
    </source>
</evidence>
<evidence type="ECO:0000313" key="4">
    <source>
        <dbReference type="Proteomes" id="UP000249299"/>
    </source>
</evidence>
<dbReference type="PANTHER" id="PTHR35894:SF5">
    <property type="entry name" value="MU-LIKE PROPHAGE FLUMU DNA TRANSPOSITION PROTEIN B"/>
    <property type="match status" value="1"/>
</dbReference>
<evidence type="ECO:0000256" key="1">
    <source>
        <dbReference type="SAM" id="MobiDB-lite"/>
    </source>
</evidence>
<evidence type="ECO:0000313" key="3">
    <source>
        <dbReference type="EMBL" id="RAI29040.1"/>
    </source>
</evidence>
<proteinExistence type="predicted"/>
<accession>A0A327JRD4</accession>
<comment type="caution">
    <text evidence="3">The sequence shown here is derived from an EMBL/GenBank/DDBJ whole genome shotgun (WGS) entry which is preliminary data.</text>
</comment>
<feature type="domain" description="ORC1/DEAH AAA+ ATPase" evidence="2">
    <location>
        <begin position="86"/>
        <end position="203"/>
    </location>
</feature>
<feature type="region of interest" description="Disordered" evidence="1">
    <location>
        <begin position="1"/>
        <end position="56"/>
    </location>
</feature>
<gene>
    <name evidence="3" type="ORF">CH339_04865</name>
</gene>
<dbReference type="Pfam" id="PF13401">
    <property type="entry name" value="AAA_22"/>
    <property type="match status" value="1"/>
</dbReference>
<dbReference type="InterPro" id="IPR027417">
    <property type="entry name" value="P-loop_NTPase"/>
</dbReference>
<dbReference type="Proteomes" id="UP000249299">
    <property type="component" value="Unassembled WGS sequence"/>
</dbReference>
<protein>
    <recommendedName>
        <fullName evidence="2">ORC1/DEAH AAA+ ATPase domain-containing protein</fullName>
    </recommendedName>
</protein>
<organism evidence="3 4">
    <name type="scientific">Rhodobium orientis</name>
    <dbReference type="NCBI Taxonomy" id="34017"/>
    <lineage>
        <taxon>Bacteria</taxon>
        <taxon>Pseudomonadati</taxon>
        <taxon>Pseudomonadota</taxon>
        <taxon>Alphaproteobacteria</taxon>
        <taxon>Hyphomicrobiales</taxon>
        <taxon>Rhodobiaceae</taxon>
        <taxon>Rhodobium</taxon>
    </lineage>
</organism>
<keyword evidence="4" id="KW-1185">Reference proteome</keyword>
<dbReference type="PANTHER" id="PTHR35894">
    <property type="entry name" value="GENERAL SECRETION PATHWAY PROTEIN A-RELATED"/>
    <property type="match status" value="1"/>
</dbReference>
<dbReference type="GO" id="GO:0016887">
    <property type="term" value="F:ATP hydrolysis activity"/>
    <property type="evidence" value="ECO:0007669"/>
    <property type="project" value="InterPro"/>
</dbReference>
<sequence length="305" mass="33683">MAPRKPPADDRARPAPHGRAARCLDIPRNAAGIRRFGRRPGSADQGQENPRDDRTMKNTFVRLSNTTAFLAGFEILERRGASENCFMVVDGAPGYGKTSTAQWFAIENDLPFVRAKREWRPIWMLRELLETVQTVPAHSYAKIFGQVIEALGKRAAIAAAERRPFAIIVDEADHVVGSAALMETLRDISDMIEVPVLLIGMGRIKSGIKRFPQIASRAEAHVEFRPLTFDDTRRLVEVRGEVAVDEGLLKLLHDSAEGFAREVLTGLAAIERVGKRLDRAVTVDDMDGQALLAKRSTGHAVTVRG</sequence>
<dbReference type="EMBL" id="NPEV01000006">
    <property type="protein sequence ID" value="RAI29040.1"/>
    <property type="molecule type" value="Genomic_DNA"/>
</dbReference>
<dbReference type="SUPFAM" id="SSF52540">
    <property type="entry name" value="P-loop containing nucleoside triphosphate hydrolases"/>
    <property type="match status" value="1"/>
</dbReference>
<reference evidence="3 4" key="1">
    <citation type="submission" date="2017-07" db="EMBL/GenBank/DDBJ databases">
        <title>Draft Genome Sequences of Select Purple Nonsulfur Bacteria.</title>
        <authorList>
            <person name="Lasarre B."/>
            <person name="Mckinlay J.B."/>
        </authorList>
    </citation>
    <scope>NUCLEOTIDE SEQUENCE [LARGE SCALE GENOMIC DNA]</scope>
    <source>
        <strain evidence="3 4">DSM 11290</strain>
    </source>
</reference>
<dbReference type="InterPro" id="IPR052026">
    <property type="entry name" value="ExeA_AAA_ATPase_DNA-bind"/>
</dbReference>
<name>A0A327JRD4_9HYPH</name>